<dbReference type="GO" id="GO:0008168">
    <property type="term" value="F:methyltransferase activity"/>
    <property type="evidence" value="ECO:0007669"/>
    <property type="project" value="UniProtKB-KW"/>
</dbReference>
<dbReference type="EMBL" id="CP158367">
    <property type="protein sequence ID" value="XBX75253.1"/>
    <property type="molecule type" value="Genomic_DNA"/>
</dbReference>
<dbReference type="EC" id="2.1.-.-" evidence="2"/>
<dbReference type="Pfam" id="PF08242">
    <property type="entry name" value="Methyltransf_12"/>
    <property type="match status" value="1"/>
</dbReference>
<dbReference type="InterPro" id="IPR013217">
    <property type="entry name" value="Methyltransf_12"/>
</dbReference>
<name>A0AAU7VNA8_9FIRM</name>
<dbReference type="InterPro" id="IPR029063">
    <property type="entry name" value="SAM-dependent_MTases_sf"/>
</dbReference>
<evidence type="ECO:0000313" key="2">
    <source>
        <dbReference type="EMBL" id="XBX75253.1"/>
    </source>
</evidence>
<accession>A0AAU7VNA8</accession>
<dbReference type="AlphaFoldDB" id="A0AAU7VNA8"/>
<organism evidence="2">
    <name type="scientific">Proteinivorax tanatarense</name>
    <dbReference type="NCBI Taxonomy" id="1260629"/>
    <lineage>
        <taxon>Bacteria</taxon>
        <taxon>Bacillati</taxon>
        <taxon>Bacillota</taxon>
        <taxon>Clostridia</taxon>
        <taxon>Eubacteriales</taxon>
        <taxon>Proteinivoracaceae</taxon>
        <taxon>Proteinivorax</taxon>
    </lineage>
</organism>
<gene>
    <name evidence="2" type="ORF">PRVXT_000363</name>
</gene>
<sequence>MSEVCANLKAGLTLEIGVGTGNLTDKLIDSGASVIGVEPSTEMRKLATKKNSDLKIYNGHFLNISSTLTIKFDNIVSSYAFHHLTLSEKRQAIQYLKRHLNPGGRIVIADTMFESAKYKKELYSSVKKNGQFNLLEDLNSEYYELLESVTSIFEDFNFQFNTKKMNEFVWVITAQRRD</sequence>
<dbReference type="Gene3D" id="3.40.50.150">
    <property type="entry name" value="Vaccinia Virus protein VP39"/>
    <property type="match status" value="1"/>
</dbReference>
<feature type="domain" description="Methyltransferase type 12" evidence="1">
    <location>
        <begin position="14"/>
        <end position="106"/>
    </location>
</feature>
<proteinExistence type="predicted"/>
<dbReference type="RefSeq" id="WP_350343998.1">
    <property type="nucleotide sequence ID" value="NZ_CP158367.1"/>
</dbReference>
<keyword evidence="2" id="KW-0489">Methyltransferase</keyword>
<evidence type="ECO:0000259" key="1">
    <source>
        <dbReference type="Pfam" id="PF08242"/>
    </source>
</evidence>
<dbReference type="PANTHER" id="PTHR43861">
    <property type="entry name" value="TRANS-ACONITATE 2-METHYLTRANSFERASE-RELATED"/>
    <property type="match status" value="1"/>
</dbReference>
<reference evidence="2" key="1">
    <citation type="journal article" date="2013" name="Extremophiles">
        <title>Proteinivorax tanatarense gen. nov., sp. nov., an anaerobic, haloalkaliphilic, proteolytic bacterium isolated from a decaying algal bloom, and proposal of Proteinivoraceae fam. nov.</title>
        <authorList>
            <person name="Kevbrin V."/>
            <person name="Boltyanskaya Y."/>
            <person name="Zhilina T."/>
            <person name="Kolganova T."/>
            <person name="Lavrentjeva E."/>
            <person name="Kuznetsov B."/>
        </authorList>
    </citation>
    <scope>NUCLEOTIDE SEQUENCE</scope>
    <source>
        <strain evidence="2">Z-910T</strain>
    </source>
</reference>
<dbReference type="CDD" id="cd02440">
    <property type="entry name" value="AdoMet_MTases"/>
    <property type="match status" value="1"/>
</dbReference>
<keyword evidence="2" id="KW-0808">Transferase</keyword>
<reference evidence="2" key="2">
    <citation type="submission" date="2024-06" db="EMBL/GenBank/DDBJ databases">
        <authorList>
            <person name="Petrova K.O."/>
            <person name="Toshchakov S.V."/>
            <person name="Boltjanskaja Y.V."/>
            <person name="Kevbrin V."/>
        </authorList>
    </citation>
    <scope>NUCLEOTIDE SEQUENCE</scope>
    <source>
        <strain evidence="2">Z-910T</strain>
    </source>
</reference>
<protein>
    <submittedName>
        <fullName evidence="2">Class I SAM-dependent methyltransferase</fullName>
        <ecNumber evidence="2">2.1.-.-</ecNumber>
    </submittedName>
</protein>
<dbReference type="GO" id="GO:0032259">
    <property type="term" value="P:methylation"/>
    <property type="evidence" value="ECO:0007669"/>
    <property type="project" value="UniProtKB-KW"/>
</dbReference>
<dbReference type="SUPFAM" id="SSF53335">
    <property type="entry name" value="S-adenosyl-L-methionine-dependent methyltransferases"/>
    <property type="match status" value="1"/>
</dbReference>